<organism evidence="4 5">
    <name type="scientific">Methermicoccus shengliensis</name>
    <dbReference type="NCBI Taxonomy" id="660064"/>
    <lineage>
        <taxon>Archaea</taxon>
        <taxon>Methanobacteriati</taxon>
        <taxon>Methanobacteriota</taxon>
        <taxon>Stenosarchaea group</taxon>
        <taxon>Methanomicrobia</taxon>
        <taxon>Methanosarcinales</taxon>
        <taxon>Methermicoccaceae</taxon>
        <taxon>Methermicoccus</taxon>
    </lineage>
</organism>
<protein>
    <recommendedName>
        <fullName evidence="3">PGF-CTERM archaeal protein-sorting signal domain-containing protein</fullName>
    </recommendedName>
</protein>
<evidence type="ECO:0000259" key="3">
    <source>
        <dbReference type="Pfam" id="PF18204"/>
    </source>
</evidence>
<feature type="compositionally biased region" description="Polar residues" evidence="2">
    <location>
        <begin position="512"/>
        <end position="526"/>
    </location>
</feature>
<keyword evidence="1" id="KW-0732">Signal</keyword>
<comment type="caution">
    <text evidence="4">The sequence shown here is derived from an EMBL/GenBank/DDBJ whole genome shotgun (WGS) entry which is preliminary data.</text>
</comment>
<evidence type="ECO:0000313" key="5">
    <source>
        <dbReference type="Proteomes" id="UP000600363"/>
    </source>
</evidence>
<dbReference type="InterPro" id="IPR026371">
    <property type="entry name" value="PGF_CTERM"/>
</dbReference>
<feature type="compositionally biased region" description="Basic and acidic residues" evidence="2">
    <location>
        <begin position="491"/>
        <end position="503"/>
    </location>
</feature>
<reference evidence="4" key="1">
    <citation type="journal article" date="2020" name="bioRxiv">
        <title>A rank-normalized archaeal taxonomy based on genome phylogeny resolves widespread incomplete and uneven classifications.</title>
        <authorList>
            <person name="Rinke C."/>
            <person name="Chuvochina M."/>
            <person name="Mussig A.J."/>
            <person name="Chaumeil P.-A."/>
            <person name="Waite D.W."/>
            <person name="Whitman W.B."/>
            <person name="Parks D.H."/>
            <person name="Hugenholtz P."/>
        </authorList>
    </citation>
    <scope>NUCLEOTIDE SEQUENCE</scope>
    <source>
        <strain evidence="4">UBA12518</strain>
    </source>
</reference>
<dbReference type="EMBL" id="DUIH01000002">
    <property type="protein sequence ID" value="HIH69117.1"/>
    <property type="molecule type" value="Genomic_DNA"/>
</dbReference>
<dbReference type="RefSeq" id="WP_157203013.1">
    <property type="nucleotide sequence ID" value="NZ_DUIH01000002.1"/>
</dbReference>
<feature type="region of interest" description="Disordered" evidence="2">
    <location>
        <begin position="491"/>
        <end position="526"/>
    </location>
</feature>
<evidence type="ECO:0000256" key="2">
    <source>
        <dbReference type="SAM" id="MobiDB-lite"/>
    </source>
</evidence>
<dbReference type="Pfam" id="PF18204">
    <property type="entry name" value="PGF-CTERM"/>
    <property type="match status" value="1"/>
</dbReference>
<dbReference type="Proteomes" id="UP000600363">
    <property type="component" value="Unassembled WGS sequence"/>
</dbReference>
<evidence type="ECO:0000256" key="1">
    <source>
        <dbReference type="ARBA" id="ARBA00022729"/>
    </source>
</evidence>
<dbReference type="AlphaFoldDB" id="A0A832RVX5"/>
<accession>A0A832RVX5</accession>
<feature type="domain" description="PGF-CTERM archaeal protein-sorting signal" evidence="3">
    <location>
        <begin position="530"/>
        <end position="550"/>
    </location>
</feature>
<sequence length="551" mass="61181">MTLIGRLILLALMLSALLPVCIADERCVQWSDPQTATLHWGDSYSRGTYEIVCVNLPKLDERGKVSGKFVGLELYANGTLVRTIVLREGESYEYEDELRITAESIHAPNKTFETDVYDPYAIIRTEVRGRPAITITTSTDRHSYTPPRGPAPEQKKRIEFTLKVKNDGSADLYECEVNVDIGELKLLTGRTCIHVGELPKDGEVSHTLVFELPYPKTMKESLITRYFAINVSVEGKDIKGERYSASTTHTIEVLPMWSTEDIRFMKRCYPTWARVNDTVGVKLYIENDGIYALHDVRIVDTPPAGLEMLDPSENLSWNVSIAPGERAEFSYRLRVVYGSWLAGDESSSKISITLPPATASFVLCGTNYSITSDEPSLSVYAPNVSVVKSVNTTEPLVGENVLVDVSTKVLWDMRAKVDVMDSIPDGAVLVSGNLTDHAIMQRNEIRTLTYVIRFEKPGTYILPPAYVSFENLQNYRATVFSSPVEVSVREPGIEEQNTSREQDMLSEGHAASETNGTDTSASETNDTSLPGFGALISMCSVLAALFLRRRG</sequence>
<name>A0A832RVX5_9EURY</name>
<proteinExistence type="predicted"/>
<evidence type="ECO:0000313" key="4">
    <source>
        <dbReference type="EMBL" id="HIH69117.1"/>
    </source>
</evidence>
<gene>
    <name evidence="4" type="ORF">HA299_00610</name>
</gene>